<keyword evidence="7" id="KW-1185">Reference proteome</keyword>
<evidence type="ECO:0000313" key="4">
    <source>
        <dbReference type="EMBL" id="TMN22961.1"/>
    </source>
</evidence>
<comment type="caution">
    <text evidence="5">The sequence shown here is derived from an EMBL/GenBank/DDBJ whole genome shotgun (WGS) entry which is preliminary data.</text>
</comment>
<dbReference type="Pfam" id="PF00011">
    <property type="entry name" value="HSP20"/>
    <property type="match status" value="1"/>
</dbReference>
<evidence type="ECO:0000313" key="7">
    <source>
        <dbReference type="Proteomes" id="UP000319280"/>
    </source>
</evidence>
<dbReference type="InterPro" id="IPR031107">
    <property type="entry name" value="Small_HSP"/>
</dbReference>
<reference evidence="5 7" key="2">
    <citation type="submission" date="2019-07" db="EMBL/GenBank/DDBJ databases">
        <title>Genomic analysis of Lentibacillus sp. NKC851-2.</title>
        <authorList>
            <person name="Oh Y.J."/>
        </authorList>
    </citation>
    <scope>NUCLEOTIDE SEQUENCE [LARGE SCALE GENOMIC DNA]</scope>
    <source>
        <strain evidence="5 7">NKC851-2</strain>
    </source>
</reference>
<proteinExistence type="inferred from homology"/>
<dbReference type="Gene3D" id="2.60.40.790">
    <property type="match status" value="1"/>
</dbReference>
<dbReference type="RefSeq" id="WP_138603853.1">
    <property type="nucleotide sequence ID" value="NZ_VCIA01000001.1"/>
</dbReference>
<evidence type="ECO:0000256" key="2">
    <source>
        <dbReference type="RuleBase" id="RU003616"/>
    </source>
</evidence>
<evidence type="ECO:0000256" key="1">
    <source>
        <dbReference type="PROSITE-ProRule" id="PRU00285"/>
    </source>
</evidence>
<protein>
    <submittedName>
        <fullName evidence="5">Hsp20/alpha crystallin family protein</fullName>
    </submittedName>
</protein>
<feature type="domain" description="SHSP" evidence="3">
    <location>
        <begin position="42"/>
        <end position="160"/>
    </location>
</feature>
<accession>A0A549YIT5</accession>
<dbReference type="OrthoDB" id="9811615at2"/>
<dbReference type="AlphaFoldDB" id="A0A549YIT5"/>
<sequence length="160" mass="18686">MAGLIPFNRKNRNINNLSLTPKNPFNMIDDFFDEAFSDLPFARRNLVNDPFKIDVREQDDKYLIEAELPGVEKDDIDLNLNEDGRLSISVNREENVDEKNEDGNYIHRERRYDSMQRSLYLAEANPDGEVDAKLKDGLLKITVEKKEQEQNDNVRKIDIQ</sequence>
<dbReference type="CDD" id="cd06471">
    <property type="entry name" value="ACD_LpsHSP_like"/>
    <property type="match status" value="1"/>
</dbReference>
<name>A0A549YIT5_9BACI</name>
<dbReference type="EMBL" id="VJMZ01000001">
    <property type="protein sequence ID" value="TRM11764.1"/>
    <property type="molecule type" value="Genomic_DNA"/>
</dbReference>
<evidence type="ECO:0000313" key="5">
    <source>
        <dbReference type="EMBL" id="TRM11764.1"/>
    </source>
</evidence>
<organism evidence="5 7">
    <name type="scientific">Lentibacillus cibarius</name>
    <dbReference type="NCBI Taxonomy" id="2583219"/>
    <lineage>
        <taxon>Bacteria</taxon>
        <taxon>Bacillati</taxon>
        <taxon>Bacillota</taxon>
        <taxon>Bacilli</taxon>
        <taxon>Bacillales</taxon>
        <taxon>Bacillaceae</taxon>
        <taxon>Lentibacillus</taxon>
    </lineage>
</organism>
<evidence type="ECO:0000259" key="3">
    <source>
        <dbReference type="PROSITE" id="PS01031"/>
    </source>
</evidence>
<dbReference type="Proteomes" id="UP000306980">
    <property type="component" value="Unassembled WGS sequence"/>
</dbReference>
<dbReference type="InterPro" id="IPR008978">
    <property type="entry name" value="HSP20-like_chaperone"/>
</dbReference>
<accession>A0A5S3QP02</accession>
<gene>
    <name evidence="4" type="ORF">FFL34_13370</name>
    <name evidence="5" type="ORF">FH966_08780</name>
</gene>
<dbReference type="SUPFAM" id="SSF49764">
    <property type="entry name" value="HSP20-like chaperones"/>
    <property type="match status" value="1"/>
</dbReference>
<reference evidence="4 6" key="1">
    <citation type="submission" date="2019-05" db="EMBL/GenBank/DDBJ databases">
        <title>Genomic analysis of Lentibacillus sp. NKC220-2.</title>
        <authorList>
            <person name="Oh Y.J."/>
        </authorList>
    </citation>
    <scope>NUCLEOTIDE SEQUENCE [LARGE SCALE GENOMIC DNA]</scope>
    <source>
        <strain evidence="4 6">NKC220-2</strain>
    </source>
</reference>
<dbReference type="EMBL" id="VCIA01000001">
    <property type="protein sequence ID" value="TMN22961.1"/>
    <property type="molecule type" value="Genomic_DNA"/>
</dbReference>
<comment type="similarity">
    <text evidence="1 2">Belongs to the small heat shock protein (HSP20) family.</text>
</comment>
<dbReference type="InterPro" id="IPR002068">
    <property type="entry name" value="A-crystallin/Hsp20_dom"/>
</dbReference>
<dbReference type="Proteomes" id="UP000319280">
    <property type="component" value="Unassembled WGS sequence"/>
</dbReference>
<dbReference type="PANTHER" id="PTHR11527">
    <property type="entry name" value="HEAT-SHOCK PROTEIN 20 FAMILY MEMBER"/>
    <property type="match status" value="1"/>
</dbReference>
<dbReference type="PROSITE" id="PS01031">
    <property type="entry name" value="SHSP"/>
    <property type="match status" value="1"/>
</dbReference>
<evidence type="ECO:0000313" key="6">
    <source>
        <dbReference type="Proteomes" id="UP000306980"/>
    </source>
</evidence>